<dbReference type="Proteomes" id="UP000261360">
    <property type="component" value="Unplaced"/>
</dbReference>
<reference evidence="4" key="2">
    <citation type="submission" date="2025-09" db="UniProtKB">
        <authorList>
            <consortium name="Ensembl"/>
        </authorList>
    </citation>
    <scope>IDENTIFICATION</scope>
</reference>
<accession>A0A3B4Y862</accession>
<evidence type="ECO:0000313" key="4">
    <source>
        <dbReference type="Ensembl" id="ENSSLDP00000019363.1"/>
    </source>
</evidence>
<dbReference type="Gene3D" id="2.60.40.150">
    <property type="entry name" value="C2 domain"/>
    <property type="match status" value="1"/>
</dbReference>
<proteinExistence type="predicted"/>
<keyword evidence="2" id="KW-1133">Transmembrane helix</keyword>
<evidence type="ECO:0000256" key="1">
    <source>
        <dbReference type="SAM" id="MobiDB-lite"/>
    </source>
</evidence>
<keyword evidence="2" id="KW-0472">Membrane</keyword>
<protein>
    <recommendedName>
        <fullName evidence="3">C2 domain-containing protein</fullName>
    </recommendedName>
</protein>
<keyword evidence="5" id="KW-1185">Reference proteome</keyword>
<dbReference type="GeneTree" id="ENSGT00390000009378"/>
<dbReference type="PROSITE" id="PS50004">
    <property type="entry name" value="C2"/>
    <property type="match status" value="1"/>
</dbReference>
<dbReference type="GO" id="GO:0005813">
    <property type="term" value="C:centrosome"/>
    <property type="evidence" value="ECO:0007669"/>
    <property type="project" value="TreeGrafter"/>
</dbReference>
<dbReference type="GO" id="GO:1903724">
    <property type="term" value="P:positive regulation of centriole elongation"/>
    <property type="evidence" value="ECO:0007669"/>
    <property type="project" value="TreeGrafter"/>
</dbReference>
<feature type="transmembrane region" description="Helical" evidence="2">
    <location>
        <begin position="150"/>
        <end position="168"/>
    </location>
</feature>
<name>A0A3B4Y862_SERLL</name>
<evidence type="ECO:0000256" key="2">
    <source>
        <dbReference type="SAM" id="Phobius"/>
    </source>
</evidence>
<evidence type="ECO:0000259" key="3">
    <source>
        <dbReference type="PROSITE" id="PS50004"/>
    </source>
</evidence>
<dbReference type="AlphaFoldDB" id="A0A3B4Y862"/>
<dbReference type="PANTHER" id="PTHR21574">
    <property type="entry name" value="CENTROSOMAL PROTEIN OF 120 KDA"/>
    <property type="match status" value="1"/>
</dbReference>
<dbReference type="STRING" id="1841481.ENSSLDP00000019363"/>
<feature type="compositionally biased region" description="Basic and acidic residues" evidence="1">
    <location>
        <begin position="108"/>
        <end position="119"/>
    </location>
</feature>
<keyword evidence="2" id="KW-0812">Transmembrane</keyword>
<dbReference type="SUPFAM" id="SSF49562">
    <property type="entry name" value="C2 domain (Calcium/lipid-binding domain, CaLB)"/>
    <property type="match status" value="1"/>
</dbReference>
<reference evidence="4" key="1">
    <citation type="submission" date="2025-08" db="UniProtKB">
        <authorList>
            <consortium name="Ensembl"/>
        </authorList>
    </citation>
    <scope>IDENTIFICATION</scope>
</reference>
<dbReference type="Ensembl" id="ENSSLDT00000020012.1">
    <property type="protein sequence ID" value="ENSSLDP00000019363.1"/>
    <property type="gene ID" value="ENSSLDG00000015182.1"/>
</dbReference>
<feature type="region of interest" description="Disordered" evidence="1">
    <location>
        <begin position="108"/>
        <end position="127"/>
    </location>
</feature>
<dbReference type="GO" id="GO:0022027">
    <property type="term" value="P:interkinetic nuclear migration"/>
    <property type="evidence" value="ECO:0007669"/>
    <property type="project" value="TreeGrafter"/>
</dbReference>
<feature type="domain" description="C2" evidence="3">
    <location>
        <begin position="1"/>
        <end position="85"/>
    </location>
</feature>
<sequence>MVVQASFDGEQLATDPVEHKEQPQFSTELAWELDRRTLHQHRLQRTPIKLQCFTVDSVSKRRESVGYIVLDLRSVQEVRQEPRWYPLLSSKYTKQRPALLLGLLLENDTKTSEPSPDRFKAKKAPPRQGQLGHGCLFALFQVRETSPASLSLGWNISLFVAAVCWIFLTSSDNLMSLYLSDKW</sequence>
<organism evidence="4 5">
    <name type="scientific">Seriola lalandi dorsalis</name>
    <dbReference type="NCBI Taxonomy" id="1841481"/>
    <lineage>
        <taxon>Eukaryota</taxon>
        <taxon>Metazoa</taxon>
        <taxon>Chordata</taxon>
        <taxon>Craniata</taxon>
        <taxon>Vertebrata</taxon>
        <taxon>Euteleostomi</taxon>
        <taxon>Actinopterygii</taxon>
        <taxon>Neopterygii</taxon>
        <taxon>Teleostei</taxon>
        <taxon>Neoteleostei</taxon>
        <taxon>Acanthomorphata</taxon>
        <taxon>Carangaria</taxon>
        <taxon>Carangiformes</taxon>
        <taxon>Carangidae</taxon>
        <taxon>Seriola</taxon>
    </lineage>
</organism>
<dbReference type="InterPro" id="IPR000008">
    <property type="entry name" value="C2_dom"/>
</dbReference>
<dbReference type="Pfam" id="PF00168">
    <property type="entry name" value="C2"/>
    <property type="match status" value="1"/>
</dbReference>
<evidence type="ECO:0000313" key="5">
    <source>
        <dbReference type="Proteomes" id="UP000261360"/>
    </source>
</evidence>
<dbReference type="InterPro" id="IPR039893">
    <property type="entry name" value="CEP120-like"/>
</dbReference>
<dbReference type="PANTHER" id="PTHR21574:SF0">
    <property type="entry name" value="CENTROSOMAL PROTEIN OF 120 KDA"/>
    <property type="match status" value="1"/>
</dbReference>
<dbReference type="InterPro" id="IPR035892">
    <property type="entry name" value="C2_domain_sf"/>
</dbReference>